<evidence type="ECO:0000313" key="7">
    <source>
        <dbReference type="EMBL" id="OLY80348.1"/>
    </source>
</evidence>
<dbReference type="GO" id="GO:0050661">
    <property type="term" value="F:NADP binding"/>
    <property type="evidence" value="ECO:0007669"/>
    <property type="project" value="InterPro"/>
</dbReference>
<comment type="caution">
    <text evidence="7">The sequence shown here is derived from an EMBL/GenBank/DDBJ whole genome shotgun (WGS) entry which is preliminary data.</text>
</comment>
<keyword evidence="3" id="KW-0288">FMN</keyword>
<dbReference type="SUPFAM" id="SSF51395">
    <property type="entry name" value="FMN-linked oxidoreductases"/>
    <property type="match status" value="1"/>
</dbReference>
<keyword evidence="5" id="KW-0560">Oxidoreductase</keyword>
<accession>A0A1R0GU29</accession>
<reference evidence="7 8" key="1">
    <citation type="journal article" date="2016" name="Mol. Biol. Evol.">
        <title>Genome-Wide Survey of Gut Fungi (Harpellales) Reveals the First Horizontally Transferred Ubiquitin Gene from a Mosquito Host.</title>
        <authorList>
            <person name="Wang Y."/>
            <person name="White M.M."/>
            <person name="Kvist S."/>
            <person name="Moncalvo J.M."/>
        </authorList>
    </citation>
    <scope>NUCLEOTIDE SEQUENCE [LARGE SCALE GENOMIC DNA]</scope>
    <source>
        <strain evidence="7 8">ALG-7-W6</strain>
    </source>
</reference>
<dbReference type="Proteomes" id="UP000187455">
    <property type="component" value="Unassembled WGS sequence"/>
</dbReference>
<dbReference type="PANTHER" id="PTHR43303:SF4">
    <property type="entry name" value="NADPH DEHYDROGENASE C23G7.10C-RELATED"/>
    <property type="match status" value="1"/>
</dbReference>
<evidence type="ECO:0000256" key="3">
    <source>
        <dbReference type="ARBA" id="ARBA00022643"/>
    </source>
</evidence>
<feature type="non-terminal residue" evidence="7">
    <location>
        <position position="1"/>
    </location>
</feature>
<comment type="cofactor">
    <cofactor evidence="1">
        <name>FMN</name>
        <dbReference type="ChEBI" id="CHEBI:58210"/>
    </cofactor>
</comment>
<dbReference type="InterPro" id="IPR044152">
    <property type="entry name" value="YqjM-like"/>
</dbReference>
<evidence type="ECO:0000313" key="8">
    <source>
        <dbReference type="Proteomes" id="UP000187455"/>
    </source>
</evidence>
<sequence>GIWKDEQIESHRKVVRVVKSNNVRIGLQLVHSGRKGSGLPIWESSKGIAHSSIGGWTDEVYGPTSEAFDEISADTKELTISQIERIKEAYVDVAIRADLAGYDYLEIHAAHVYLLSSFLSPISNTRKDIYGGSFDNRFRFLLEVVERVRNVFPENKPIWVRLSSRFLKDIEVELVDCSSGGMSNREVVEYRPLFQVSFAQQVRERAGVQTGAVGIITKPSEIEEILQLGQSDIVSLGRQFLLEPSFVKRAAVELGVDLSYPNHVQ</sequence>
<organism evidence="7 8">
    <name type="scientific">Smittium mucronatum</name>
    <dbReference type="NCBI Taxonomy" id="133383"/>
    <lineage>
        <taxon>Eukaryota</taxon>
        <taxon>Fungi</taxon>
        <taxon>Fungi incertae sedis</taxon>
        <taxon>Zoopagomycota</taxon>
        <taxon>Kickxellomycotina</taxon>
        <taxon>Harpellomycetes</taxon>
        <taxon>Harpellales</taxon>
        <taxon>Legeriomycetaceae</taxon>
        <taxon>Smittium</taxon>
    </lineage>
</organism>
<dbReference type="AlphaFoldDB" id="A0A1R0GU29"/>
<keyword evidence="8" id="KW-1185">Reference proteome</keyword>
<keyword evidence="2" id="KW-0285">Flavoprotein</keyword>
<keyword evidence="4" id="KW-0521">NADP</keyword>
<dbReference type="GO" id="GO:0010181">
    <property type="term" value="F:FMN binding"/>
    <property type="evidence" value="ECO:0007669"/>
    <property type="project" value="InterPro"/>
</dbReference>
<evidence type="ECO:0000256" key="2">
    <source>
        <dbReference type="ARBA" id="ARBA00022630"/>
    </source>
</evidence>
<gene>
    <name evidence="7" type="ORF">AYI68_g5558</name>
</gene>
<evidence type="ECO:0000256" key="1">
    <source>
        <dbReference type="ARBA" id="ARBA00001917"/>
    </source>
</evidence>
<dbReference type="OrthoDB" id="72788at2759"/>
<evidence type="ECO:0000256" key="4">
    <source>
        <dbReference type="ARBA" id="ARBA00022857"/>
    </source>
</evidence>
<name>A0A1R0GU29_9FUNG</name>
<evidence type="ECO:0000259" key="6">
    <source>
        <dbReference type="Pfam" id="PF00724"/>
    </source>
</evidence>
<dbReference type="Gene3D" id="3.20.20.70">
    <property type="entry name" value="Aldolase class I"/>
    <property type="match status" value="1"/>
</dbReference>
<dbReference type="InterPro" id="IPR013785">
    <property type="entry name" value="Aldolase_TIM"/>
</dbReference>
<evidence type="ECO:0000256" key="5">
    <source>
        <dbReference type="ARBA" id="ARBA00023002"/>
    </source>
</evidence>
<feature type="domain" description="NADH:flavin oxidoreductase/NADH oxidase N-terminal" evidence="6">
    <location>
        <begin position="1"/>
        <end position="164"/>
    </location>
</feature>
<feature type="domain" description="NADH:flavin oxidoreductase/NADH oxidase N-terminal" evidence="6">
    <location>
        <begin position="193"/>
        <end position="252"/>
    </location>
</feature>
<dbReference type="EMBL" id="LSSL01003559">
    <property type="protein sequence ID" value="OLY80348.1"/>
    <property type="molecule type" value="Genomic_DNA"/>
</dbReference>
<proteinExistence type="predicted"/>
<protein>
    <submittedName>
        <fullName evidence="7">NADPH dehydrogenase</fullName>
    </submittedName>
</protein>
<dbReference type="GO" id="GO:0003959">
    <property type="term" value="F:NADPH dehydrogenase activity"/>
    <property type="evidence" value="ECO:0007669"/>
    <property type="project" value="InterPro"/>
</dbReference>
<dbReference type="InterPro" id="IPR001155">
    <property type="entry name" value="OxRdtase_FMN_N"/>
</dbReference>
<dbReference type="STRING" id="133383.A0A1R0GU29"/>
<dbReference type="Pfam" id="PF00724">
    <property type="entry name" value="Oxidored_FMN"/>
    <property type="match status" value="2"/>
</dbReference>
<dbReference type="PANTHER" id="PTHR43303">
    <property type="entry name" value="NADPH DEHYDROGENASE C23G7.10C-RELATED"/>
    <property type="match status" value="1"/>
</dbReference>